<sequence length="108" mass="12421">MLPSFDELMRLASLEPERLESLRKSWVDNVITSAPESYQRRLRGLQFQIDMERERASNPMSSCIRISQMMHEGLANLREALNQSEDENIADDNLDSAEVLHFPLSLAD</sequence>
<dbReference type="AlphaFoldDB" id="A0A1Y5HXQ6"/>
<evidence type="ECO:0008006" key="3">
    <source>
        <dbReference type="Google" id="ProtNLM"/>
    </source>
</evidence>
<evidence type="ECO:0000313" key="1">
    <source>
        <dbReference type="EMBL" id="OUS40563.1"/>
    </source>
</evidence>
<dbReference type="InterPro" id="IPR021482">
    <property type="entry name" value="DUF3135"/>
</dbReference>
<protein>
    <recommendedName>
        <fullName evidence="3">DUF3135 domain-containing protein</fullName>
    </recommendedName>
</protein>
<dbReference type="EMBL" id="MABE01000311">
    <property type="protein sequence ID" value="OUS40563.1"/>
    <property type="molecule type" value="Genomic_DNA"/>
</dbReference>
<comment type="caution">
    <text evidence="1">The sequence shown here is derived from an EMBL/GenBank/DDBJ whole genome shotgun (WGS) entry which is preliminary data.</text>
</comment>
<evidence type="ECO:0000313" key="2">
    <source>
        <dbReference type="Proteomes" id="UP000227088"/>
    </source>
</evidence>
<dbReference type="Proteomes" id="UP000227088">
    <property type="component" value="Unassembled WGS sequence"/>
</dbReference>
<proteinExistence type="predicted"/>
<gene>
    <name evidence="1" type="ORF">A9R00_05385</name>
</gene>
<dbReference type="Pfam" id="PF11333">
    <property type="entry name" value="DUF3135"/>
    <property type="match status" value="1"/>
</dbReference>
<name>A0A1Y5HXQ6_OLEAN</name>
<reference evidence="2" key="1">
    <citation type="journal article" date="2017" name="Proc. Natl. Acad. Sci. U.S.A.">
        <title>Simulation of Deepwater Horizon oil plume reveals substrate specialization within a complex community of hydrocarbon degraders.</title>
        <authorList>
            <person name="Hu P."/>
            <person name="Dubinsky E.A."/>
            <person name="Probst A.J."/>
            <person name="Wang J."/>
            <person name="Sieber C.M.K."/>
            <person name="Tom L.M."/>
            <person name="Gardinali P."/>
            <person name="Banfield J.F."/>
            <person name="Atlas R.M."/>
            <person name="Andersen G.L."/>
        </authorList>
    </citation>
    <scope>NUCLEOTIDE SEQUENCE [LARGE SCALE GENOMIC DNA]</scope>
</reference>
<organism evidence="1 2">
    <name type="scientific">Oleispira antarctica</name>
    <dbReference type="NCBI Taxonomy" id="188908"/>
    <lineage>
        <taxon>Bacteria</taxon>
        <taxon>Pseudomonadati</taxon>
        <taxon>Pseudomonadota</taxon>
        <taxon>Gammaproteobacteria</taxon>
        <taxon>Oceanospirillales</taxon>
        <taxon>Oceanospirillaceae</taxon>
        <taxon>Oleispira</taxon>
    </lineage>
</organism>
<accession>A0A1Y5HXQ6</accession>